<dbReference type="GO" id="GO:0006412">
    <property type="term" value="P:translation"/>
    <property type="evidence" value="ECO:0007669"/>
    <property type="project" value="UniProtKB-KW"/>
</dbReference>
<dbReference type="PANTHER" id="PTHR22594:SF34">
    <property type="entry name" value="ASPARAGINE--TRNA LIGASE, MITOCHONDRIAL-RELATED"/>
    <property type="match status" value="1"/>
</dbReference>
<evidence type="ECO:0000259" key="6">
    <source>
        <dbReference type="PROSITE" id="PS50862"/>
    </source>
</evidence>
<dbReference type="InterPro" id="IPR045864">
    <property type="entry name" value="aa-tRNA-synth_II/BPL/LPL"/>
</dbReference>
<proteinExistence type="predicted"/>
<dbReference type="InterPro" id="IPR006195">
    <property type="entry name" value="aa-tRNA-synth_II"/>
</dbReference>
<feature type="domain" description="Aminoacyl-transfer RNA synthetases class-II family profile" evidence="6">
    <location>
        <begin position="122"/>
        <end position="342"/>
    </location>
</feature>
<sequence length="351" mass="41444">MLQFPFYAKKYKKGNWITMNFKNFKHDFIKHISSESYAKILTIYSEMNFLTYKWMRDNNVKIVNCPITTQSISSPMGLGSDSLPYKVISKNNPNFEFYLADSMQFHLELFLRTKNVESVGYIAPTFRGENVDERHLHQFNHFEIETKKPLVETKKMIINYLKYLVKNLVKTHSAELNYFNENNVPRLLKWLNFDQYNLLFTNAIKILDEKFKEGIDRTELLLNINSKGEKFLINYFSDKILWLDNFPEINVPFYQKSKDGFAINSDLLMGIGEIVGSGERCFDYNETLKSLLNHKNNPQNYKWYLEMKEKTPMITSGFGLGMERLMLFLIGKNDIREVQLIPRETDKEILP</sequence>
<dbReference type="EMBL" id="VBRW01000006">
    <property type="protein sequence ID" value="MCI8283535.1"/>
    <property type="molecule type" value="Genomic_DNA"/>
</dbReference>
<evidence type="ECO:0000256" key="3">
    <source>
        <dbReference type="ARBA" id="ARBA00022840"/>
    </source>
</evidence>
<dbReference type="Pfam" id="PF00152">
    <property type="entry name" value="tRNA-synt_2"/>
    <property type="match status" value="1"/>
</dbReference>
<dbReference type="SUPFAM" id="SSF55681">
    <property type="entry name" value="Class II aaRS and biotin synthetases"/>
    <property type="match status" value="1"/>
</dbReference>
<keyword evidence="4" id="KW-0648">Protein biosynthesis</keyword>
<dbReference type="InterPro" id="IPR004364">
    <property type="entry name" value="Aa-tRNA-synt_II"/>
</dbReference>
<keyword evidence="1 7" id="KW-0436">Ligase</keyword>
<keyword evidence="2" id="KW-0547">Nucleotide-binding</keyword>
<evidence type="ECO:0000256" key="5">
    <source>
        <dbReference type="ARBA" id="ARBA00023146"/>
    </source>
</evidence>
<dbReference type="AlphaFoldDB" id="A0ABD4SXS8"/>
<dbReference type="Gene3D" id="3.30.930.10">
    <property type="entry name" value="Bira Bifunctional Protein, Domain 2"/>
    <property type="match status" value="1"/>
</dbReference>
<organism evidence="7 8">
    <name type="scientific">Mesomycoplasma hyopneumoniae</name>
    <name type="common">Mycoplasma hyopneumoniae</name>
    <dbReference type="NCBI Taxonomy" id="2099"/>
    <lineage>
        <taxon>Bacteria</taxon>
        <taxon>Bacillati</taxon>
        <taxon>Mycoplasmatota</taxon>
        <taxon>Mycoplasmoidales</taxon>
        <taxon>Metamycoplasmataceae</taxon>
        <taxon>Mesomycoplasma</taxon>
    </lineage>
</organism>
<keyword evidence="5" id="KW-0030">Aminoacyl-tRNA synthetase</keyword>
<evidence type="ECO:0000256" key="4">
    <source>
        <dbReference type="ARBA" id="ARBA00022917"/>
    </source>
</evidence>
<protein>
    <submittedName>
        <fullName evidence="7">Asparagine ligase</fullName>
    </submittedName>
</protein>
<gene>
    <name evidence="7" type="ORF">FEF30_03085</name>
</gene>
<keyword evidence="3" id="KW-0067">ATP-binding</keyword>
<accession>A0ABD4SXS8</accession>
<dbReference type="GO" id="GO:0005524">
    <property type="term" value="F:ATP binding"/>
    <property type="evidence" value="ECO:0007669"/>
    <property type="project" value="UniProtKB-KW"/>
</dbReference>
<comment type="caution">
    <text evidence="7">The sequence shown here is derived from an EMBL/GenBank/DDBJ whole genome shotgun (WGS) entry which is preliminary data.</text>
</comment>
<evidence type="ECO:0000256" key="2">
    <source>
        <dbReference type="ARBA" id="ARBA00022741"/>
    </source>
</evidence>
<dbReference type="PANTHER" id="PTHR22594">
    <property type="entry name" value="ASPARTYL/LYSYL-TRNA SYNTHETASE"/>
    <property type="match status" value="1"/>
</dbReference>
<dbReference type="GO" id="GO:0004812">
    <property type="term" value="F:aminoacyl-tRNA ligase activity"/>
    <property type="evidence" value="ECO:0007669"/>
    <property type="project" value="UniProtKB-KW"/>
</dbReference>
<dbReference type="NCBIfam" id="NF005055">
    <property type="entry name" value="PRK06462.1-5"/>
    <property type="match status" value="1"/>
</dbReference>
<evidence type="ECO:0000313" key="8">
    <source>
        <dbReference type="Proteomes" id="UP001203104"/>
    </source>
</evidence>
<name>A0ABD4SXS8_MESHO</name>
<dbReference type="Proteomes" id="UP001203104">
    <property type="component" value="Unassembled WGS sequence"/>
</dbReference>
<reference evidence="7 8" key="1">
    <citation type="submission" date="2019-05" db="EMBL/GenBank/DDBJ databases">
        <title>Genome sequencing and assembly of Mycoplasma hyopneumoniae strains UFV01 and UFV02.</title>
        <authorList>
            <person name="De Souza L.F."/>
            <person name="Gonzaga N.F."/>
            <person name="Santos M.R."/>
            <person name="Deeney A.S."/>
            <person name="Vidigal P.M.P."/>
            <person name="Moreira M.A.S."/>
            <person name="Fietto J.R.L."/>
            <person name="Bressan G.C."/>
            <person name="Rycroft A.N."/>
            <person name="Silva Junior A."/>
        </authorList>
    </citation>
    <scope>NUCLEOTIDE SEQUENCE [LARGE SCALE GENOMIC DNA]</scope>
    <source>
        <strain evidence="7 8">UFV01</strain>
    </source>
</reference>
<dbReference type="PROSITE" id="PS50862">
    <property type="entry name" value="AA_TRNA_LIGASE_II"/>
    <property type="match status" value="1"/>
</dbReference>
<evidence type="ECO:0000313" key="7">
    <source>
        <dbReference type="EMBL" id="MCI8283535.1"/>
    </source>
</evidence>
<dbReference type="RefSeq" id="WP_243216272.1">
    <property type="nucleotide sequence ID" value="NZ_VBRV01000005.1"/>
</dbReference>
<evidence type="ECO:0000256" key="1">
    <source>
        <dbReference type="ARBA" id="ARBA00022598"/>
    </source>
</evidence>